<dbReference type="PROSITE" id="PS50835">
    <property type="entry name" value="IG_LIKE"/>
    <property type="match status" value="1"/>
</dbReference>
<dbReference type="SMART" id="SM00407">
    <property type="entry name" value="IGc1"/>
    <property type="match status" value="1"/>
</dbReference>
<feature type="compositionally biased region" description="Basic and acidic residues" evidence="3">
    <location>
        <begin position="52"/>
        <end position="62"/>
    </location>
</feature>
<sequence length="148" mass="15904">DARPTLTVLPPSSLEQKKDKVTLMCLANKGFPSGWTLSWKVDGSSSGSSSWEETRSPGVLDKDGRYSWSSTLKIPADQWTNAASVTCEATQGSQSPGVLDKDGRYSWSSTLKIPADQWTNAGSVTCEATQGSQSPVTETLTRDQCPQS</sequence>
<dbReference type="EMBL" id="JAUPFM010000055">
    <property type="protein sequence ID" value="KAK2814339.1"/>
    <property type="molecule type" value="Genomic_DNA"/>
</dbReference>
<dbReference type="FunFam" id="2.60.40.10:FF:000283">
    <property type="entry name" value="Immunoglobulin kappa constant"/>
    <property type="match status" value="1"/>
</dbReference>
<dbReference type="AlphaFoldDB" id="A0AA88LMD1"/>
<feature type="non-terminal residue" evidence="5">
    <location>
        <position position="148"/>
    </location>
</feature>
<dbReference type="InterPro" id="IPR036179">
    <property type="entry name" value="Ig-like_dom_sf"/>
</dbReference>
<evidence type="ECO:0000313" key="6">
    <source>
        <dbReference type="Proteomes" id="UP001187415"/>
    </source>
</evidence>
<dbReference type="Gene3D" id="2.60.40.10">
    <property type="entry name" value="Immunoglobulins"/>
    <property type="match status" value="2"/>
</dbReference>
<protein>
    <recommendedName>
        <fullName evidence="4">Ig-like domain-containing protein</fullName>
    </recommendedName>
</protein>
<dbReference type="InterPro" id="IPR007110">
    <property type="entry name" value="Ig-like_dom"/>
</dbReference>
<organism evidence="5 6">
    <name type="scientific">Channa striata</name>
    <name type="common">Snakehead murrel</name>
    <name type="synonym">Ophicephalus striatus</name>
    <dbReference type="NCBI Taxonomy" id="64152"/>
    <lineage>
        <taxon>Eukaryota</taxon>
        <taxon>Metazoa</taxon>
        <taxon>Chordata</taxon>
        <taxon>Craniata</taxon>
        <taxon>Vertebrata</taxon>
        <taxon>Euteleostomi</taxon>
        <taxon>Actinopterygii</taxon>
        <taxon>Neopterygii</taxon>
        <taxon>Teleostei</taxon>
        <taxon>Neoteleostei</taxon>
        <taxon>Acanthomorphata</taxon>
        <taxon>Anabantaria</taxon>
        <taxon>Anabantiformes</taxon>
        <taxon>Channoidei</taxon>
        <taxon>Channidae</taxon>
        <taxon>Channa</taxon>
    </lineage>
</organism>
<evidence type="ECO:0000256" key="3">
    <source>
        <dbReference type="SAM" id="MobiDB-lite"/>
    </source>
</evidence>
<dbReference type="Pfam" id="PF07654">
    <property type="entry name" value="C1-set"/>
    <property type="match status" value="1"/>
</dbReference>
<dbReference type="SUPFAM" id="SSF48726">
    <property type="entry name" value="Immunoglobulin"/>
    <property type="match status" value="2"/>
</dbReference>
<dbReference type="InterPro" id="IPR003597">
    <property type="entry name" value="Ig_C1-set"/>
</dbReference>
<evidence type="ECO:0000256" key="2">
    <source>
        <dbReference type="ARBA" id="ARBA00023319"/>
    </source>
</evidence>
<name>A0AA88LMD1_CHASR</name>
<evidence type="ECO:0000256" key="1">
    <source>
        <dbReference type="ARBA" id="ARBA00023157"/>
    </source>
</evidence>
<reference evidence="5" key="1">
    <citation type="submission" date="2023-07" db="EMBL/GenBank/DDBJ databases">
        <title>Chromosome-level Genome Assembly of Striped Snakehead (Channa striata).</title>
        <authorList>
            <person name="Liu H."/>
        </authorList>
    </citation>
    <scope>NUCLEOTIDE SEQUENCE</scope>
    <source>
        <strain evidence="5">Gz</strain>
        <tissue evidence="5">Muscle</tissue>
    </source>
</reference>
<feature type="domain" description="Ig-like" evidence="4">
    <location>
        <begin position="4"/>
        <end position="100"/>
    </location>
</feature>
<evidence type="ECO:0000313" key="5">
    <source>
        <dbReference type="EMBL" id="KAK2814339.1"/>
    </source>
</evidence>
<comment type="caution">
    <text evidence="5">The sequence shown here is derived from an EMBL/GenBank/DDBJ whole genome shotgun (WGS) entry which is preliminary data.</text>
</comment>
<evidence type="ECO:0000259" key="4">
    <source>
        <dbReference type="PROSITE" id="PS50835"/>
    </source>
</evidence>
<keyword evidence="6" id="KW-1185">Reference proteome</keyword>
<accession>A0AA88LMD1</accession>
<dbReference type="InterPro" id="IPR050380">
    <property type="entry name" value="Immune_Resp_Modulators"/>
</dbReference>
<dbReference type="Proteomes" id="UP001187415">
    <property type="component" value="Unassembled WGS sequence"/>
</dbReference>
<keyword evidence="1" id="KW-1015">Disulfide bond</keyword>
<dbReference type="PANTHER" id="PTHR23411">
    <property type="entry name" value="TAPASIN"/>
    <property type="match status" value="1"/>
</dbReference>
<proteinExistence type="predicted"/>
<feature type="region of interest" description="Disordered" evidence="3">
    <location>
        <begin position="42"/>
        <end position="62"/>
    </location>
</feature>
<dbReference type="InterPro" id="IPR013783">
    <property type="entry name" value="Ig-like_fold"/>
</dbReference>
<feature type="region of interest" description="Disordered" evidence="3">
    <location>
        <begin position="127"/>
        <end position="148"/>
    </location>
</feature>
<keyword evidence="2" id="KW-0393">Immunoglobulin domain</keyword>
<gene>
    <name evidence="5" type="ORF">Q5P01_000603</name>
</gene>